<dbReference type="Proteomes" id="UP000646548">
    <property type="component" value="Unassembled WGS sequence"/>
</dbReference>
<protein>
    <submittedName>
        <fullName evidence="2">Uncharacterized protein</fullName>
    </submittedName>
</protein>
<gene>
    <name evidence="2" type="ORF">FQA47_002359</name>
</gene>
<feature type="compositionally biased region" description="Basic residues" evidence="1">
    <location>
        <begin position="42"/>
        <end position="51"/>
    </location>
</feature>
<dbReference type="AlphaFoldDB" id="A0A834FKE2"/>
<evidence type="ECO:0000313" key="2">
    <source>
        <dbReference type="EMBL" id="KAF6735798.1"/>
    </source>
</evidence>
<organism evidence="2 3">
    <name type="scientific">Oryzias melastigma</name>
    <name type="common">Marine medaka</name>
    <dbReference type="NCBI Taxonomy" id="30732"/>
    <lineage>
        <taxon>Eukaryota</taxon>
        <taxon>Metazoa</taxon>
        <taxon>Chordata</taxon>
        <taxon>Craniata</taxon>
        <taxon>Vertebrata</taxon>
        <taxon>Euteleostomi</taxon>
        <taxon>Actinopterygii</taxon>
        <taxon>Neopterygii</taxon>
        <taxon>Teleostei</taxon>
        <taxon>Neoteleostei</taxon>
        <taxon>Acanthomorphata</taxon>
        <taxon>Ovalentaria</taxon>
        <taxon>Atherinomorphae</taxon>
        <taxon>Beloniformes</taxon>
        <taxon>Adrianichthyidae</taxon>
        <taxon>Oryziinae</taxon>
        <taxon>Oryzias</taxon>
    </lineage>
</organism>
<dbReference type="EMBL" id="WKFB01000100">
    <property type="protein sequence ID" value="KAF6735798.1"/>
    <property type="molecule type" value="Genomic_DNA"/>
</dbReference>
<feature type="region of interest" description="Disordered" evidence="1">
    <location>
        <begin position="30"/>
        <end position="51"/>
    </location>
</feature>
<evidence type="ECO:0000313" key="3">
    <source>
        <dbReference type="Proteomes" id="UP000646548"/>
    </source>
</evidence>
<reference evidence="2" key="1">
    <citation type="journal article" name="BMC Genomics">
        <title>Long-read sequencing and de novo genome assembly of marine medaka (Oryzias melastigma).</title>
        <authorList>
            <person name="Liang P."/>
            <person name="Saqib H.S.A."/>
            <person name="Ni X."/>
            <person name="Shen Y."/>
        </authorList>
    </citation>
    <scope>NUCLEOTIDE SEQUENCE</scope>
    <source>
        <strain evidence="2">Bigg-433</strain>
    </source>
</reference>
<name>A0A834FKE2_ORYME</name>
<sequence>MTYEAQSLFLCPSTRAALSQLPLPRTRLLLSTSASHKEGKKERNRRSRQSKHGLAGFLALCVGRVQRSYGE</sequence>
<evidence type="ECO:0000256" key="1">
    <source>
        <dbReference type="SAM" id="MobiDB-lite"/>
    </source>
</evidence>
<accession>A0A834FKE2</accession>
<comment type="caution">
    <text evidence="2">The sequence shown here is derived from an EMBL/GenBank/DDBJ whole genome shotgun (WGS) entry which is preliminary data.</text>
</comment>
<proteinExistence type="predicted"/>